<dbReference type="Proteomes" id="UP000560000">
    <property type="component" value="Unassembled WGS sequence"/>
</dbReference>
<dbReference type="GO" id="GO:0000502">
    <property type="term" value="C:proteasome complex"/>
    <property type="evidence" value="ECO:0007669"/>
    <property type="project" value="UniProtKB-KW"/>
</dbReference>
<dbReference type="InterPro" id="IPR016545">
    <property type="entry name" value="UCP009120_prtse"/>
</dbReference>
<dbReference type="EMBL" id="JACHET010000001">
    <property type="protein sequence ID" value="MBB6183357.1"/>
    <property type="molecule type" value="Genomic_DNA"/>
</dbReference>
<dbReference type="InterPro" id="IPR029055">
    <property type="entry name" value="Ntn_hydrolases_N"/>
</dbReference>
<gene>
    <name evidence="2" type="ORF">HNQ86_000702</name>
    <name evidence="1" type="ORF">LF63_0107565</name>
</gene>
<dbReference type="GO" id="GO:0008233">
    <property type="term" value="F:peptidase activity"/>
    <property type="evidence" value="ECO:0007669"/>
    <property type="project" value="UniProtKB-KW"/>
</dbReference>
<sequence length="242" mass="27519">MTYCIGMSLDEGLVFVSDSRTNAGIDKIARFEKMRVFENAGDRVLVALSAGNLSVTQNALNLLEMRVREDPQAPSLWNVRSMYEAARLLGDAMREVRAHDEKYLREQNIDASASFILGGQIAGETPRLFLVYSEGNFIEALNDTPYFQIGEIKYGKPILDRMIHRQSRLAAGVKCALISFDATIRSNLSVGAPIDLLIYRTDSLRVETRQRLMEDDAYMNQVNREWDQGLHRLFEALPEHEW</sequence>
<organism evidence="1 3">
    <name type="scientific">Oleiagrimonas soli</name>
    <dbReference type="NCBI Taxonomy" id="1543381"/>
    <lineage>
        <taxon>Bacteria</taxon>
        <taxon>Pseudomonadati</taxon>
        <taxon>Pseudomonadota</taxon>
        <taxon>Gammaproteobacteria</taxon>
        <taxon>Lysobacterales</taxon>
        <taxon>Rhodanobacteraceae</taxon>
        <taxon>Oleiagrimonas</taxon>
    </lineage>
</organism>
<reference evidence="2 4" key="2">
    <citation type="submission" date="2020-08" db="EMBL/GenBank/DDBJ databases">
        <title>Genomic Encyclopedia of Type Strains, Phase IV (KMG-IV): sequencing the most valuable type-strain genomes for metagenomic binning, comparative biology and taxonomic classification.</title>
        <authorList>
            <person name="Goeker M."/>
        </authorList>
    </citation>
    <scope>NUCLEOTIDE SEQUENCE [LARGE SCALE GENOMIC DNA]</scope>
    <source>
        <strain evidence="2 4">DSM 107085</strain>
    </source>
</reference>
<accession>A0A099CWY5</accession>
<keyword evidence="2" id="KW-0647">Proteasome</keyword>
<dbReference type="OrthoDB" id="9786336at2"/>
<evidence type="ECO:0000313" key="3">
    <source>
        <dbReference type="Proteomes" id="UP000029708"/>
    </source>
</evidence>
<comment type="caution">
    <text evidence="1">The sequence shown here is derived from an EMBL/GenBank/DDBJ whole genome shotgun (WGS) entry which is preliminary data.</text>
</comment>
<dbReference type="Proteomes" id="UP000029708">
    <property type="component" value="Unassembled WGS sequence"/>
</dbReference>
<evidence type="ECO:0000313" key="4">
    <source>
        <dbReference type="Proteomes" id="UP000560000"/>
    </source>
</evidence>
<dbReference type="PIRSF" id="PIRSF009120">
    <property type="entry name" value="UCP009120_prtse"/>
    <property type="match status" value="1"/>
</dbReference>
<dbReference type="Gene3D" id="3.60.20.10">
    <property type="entry name" value="Glutamine Phosphoribosylpyrophosphate, subunit 1, domain 1"/>
    <property type="match status" value="1"/>
</dbReference>
<keyword evidence="2" id="KW-0645">Protease</keyword>
<keyword evidence="2" id="KW-0378">Hydrolase</keyword>
<evidence type="ECO:0000313" key="2">
    <source>
        <dbReference type="EMBL" id="MBB6183357.1"/>
    </source>
</evidence>
<dbReference type="EMBL" id="JROI01000010">
    <property type="protein sequence ID" value="KGI78186.1"/>
    <property type="molecule type" value="Genomic_DNA"/>
</dbReference>
<dbReference type="STRING" id="1543381.LF63_0107565"/>
<reference evidence="1 3" key="1">
    <citation type="submission" date="2014-09" db="EMBL/GenBank/DDBJ databases">
        <title>Xanthomonadaceae 3.5X direct submission.</title>
        <authorList>
            <person name="Fang T."/>
            <person name="Wang H."/>
        </authorList>
    </citation>
    <scope>NUCLEOTIDE SEQUENCE [LARGE SCALE GENOMIC DNA]</scope>
    <source>
        <strain evidence="1 3">3.5X</strain>
    </source>
</reference>
<dbReference type="AlphaFoldDB" id="A0A099CWY5"/>
<evidence type="ECO:0000313" key="1">
    <source>
        <dbReference type="EMBL" id="KGI78186.1"/>
    </source>
</evidence>
<dbReference type="HOGENOM" id="CLU_066183_0_0_6"/>
<dbReference type="GO" id="GO:0006508">
    <property type="term" value="P:proteolysis"/>
    <property type="evidence" value="ECO:0007669"/>
    <property type="project" value="UniProtKB-KW"/>
</dbReference>
<dbReference type="SUPFAM" id="SSF56235">
    <property type="entry name" value="N-terminal nucleophile aminohydrolases (Ntn hydrolases)"/>
    <property type="match status" value="1"/>
</dbReference>
<dbReference type="RefSeq" id="WP_043100761.1">
    <property type="nucleotide sequence ID" value="NZ_JACHET010000001.1"/>
</dbReference>
<proteinExistence type="predicted"/>
<protein>
    <submittedName>
        <fullName evidence="1">Peptidase</fullName>
    </submittedName>
    <submittedName>
        <fullName evidence="2">Putative proteasome-type protease</fullName>
    </submittedName>
</protein>
<name>A0A099CWY5_9GAMM</name>
<keyword evidence="3" id="KW-1185">Reference proteome</keyword>